<evidence type="ECO:0000256" key="6">
    <source>
        <dbReference type="ARBA" id="ARBA00022989"/>
    </source>
</evidence>
<feature type="transmembrane region" description="Helical" evidence="8">
    <location>
        <begin position="101"/>
        <end position="122"/>
    </location>
</feature>
<feature type="transmembrane region" description="Helical" evidence="8">
    <location>
        <begin position="76"/>
        <end position="95"/>
    </location>
</feature>
<evidence type="ECO:0000256" key="3">
    <source>
        <dbReference type="ARBA" id="ARBA00022475"/>
    </source>
</evidence>
<evidence type="ECO:0000256" key="8">
    <source>
        <dbReference type="SAM" id="Phobius"/>
    </source>
</evidence>
<keyword evidence="7 8" id="KW-0472">Membrane</keyword>
<dbReference type="Proteomes" id="UP000250086">
    <property type="component" value="Unassembled WGS sequence"/>
</dbReference>
<feature type="transmembrane region" description="Helical" evidence="8">
    <location>
        <begin position="280"/>
        <end position="303"/>
    </location>
</feature>
<keyword evidence="4" id="KW-0762">Sugar transport</keyword>
<evidence type="ECO:0000256" key="2">
    <source>
        <dbReference type="ARBA" id="ARBA00022448"/>
    </source>
</evidence>
<dbReference type="InterPro" id="IPR011701">
    <property type="entry name" value="MFS"/>
</dbReference>
<dbReference type="Pfam" id="PF07690">
    <property type="entry name" value="MFS_1"/>
    <property type="match status" value="1"/>
</dbReference>
<feature type="transmembrane region" description="Helical" evidence="8">
    <location>
        <begin position="339"/>
        <end position="362"/>
    </location>
</feature>
<proteinExistence type="predicted"/>
<dbReference type="AlphaFoldDB" id="A0A2X0V8M6"/>
<sequence length="393" mass="43383">MFNTPGSRRKGSVVTYILLCLCITFAGSLIVPVLSFYMTVQLHYSAFEISSIFVILPIISIFVVQGAARLSDGIIARPLIISIACLFGIASPLFLSSQPEFILFCTLGFVLLSIYPVAYPQIFASAREYALKYMTTSVMYTTFLRSLASLSWSVGPPIAYFIATDFSFNALFYTCSAMYLIAMLSVFFFLPHITFDGPVIEHHKSSGSFYKNRQVILLFIAIALLFTAFSSYIVTMPLYLTQELKTDEHLPGMILGLAAFIEIPLMFLAARMVRRLGLKFLVIAGSYCLVIFLGAMCLCSSLTQLLLIQIFSATFIALVSNLGMIFFQELLVKIPGQATSVYINACTTGQIIGGALISLSSLYSYKSIYLTGALISLAACVLLHFVKKQEHIH</sequence>
<comment type="subcellular location">
    <subcellularLocation>
        <location evidence="1">Cell membrane</location>
        <topology evidence="1">Multi-pass membrane protein</topology>
    </subcellularLocation>
</comment>
<feature type="transmembrane region" description="Helical" evidence="8">
    <location>
        <begin position="170"/>
        <end position="195"/>
    </location>
</feature>
<feature type="transmembrane region" description="Helical" evidence="8">
    <location>
        <begin position="215"/>
        <end position="240"/>
    </location>
</feature>
<feature type="transmembrane region" description="Helical" evidence="8">
    <location>
        <begin position="368"/>
        <end position="386"/>
    </location>
</feature>
<evidence type="ECO:0000313" key="10">
    <source>
        <dbReference type="Proteomes" id="UP000250086"/>
    </source>
</evidence>
<dbReference type="EMBL" id="UAPV01000001">
    <property type="protein sequence ID" value="SPT70749.1"/>
    <property type="molecule type" value="Genomic_DNA"/>
</dbReference>
<keyword evidence="5 8" id="KW-0812">Transmembrane</keyword>
<keyword evidence="10" id="KW-1185">Reference proteome</keyword>
<keyword evidence="2" id="KW-0813">Transport</keyword>
<evidence type="ECO:0000256" key="5">
    <source>
        <dbReference type="ARBA" id="ARBA00022692"/>
    </source>
</evidence>
<feature type="transmembrane region" description="Helical" evidence="8">
    <location>
        <begin position="44"/>
        <end position="64"/>
    </location>
</feature>
<dbReference type="SUPFAM" id="SSF103473">
    <property type="entry name" value="MFS general substrate transporter"/>
    <property type="match status" value="1"/>
</dbReference>
<accession>A0A2X0V8M6</accession>
<feature type="transmembrane region" description="Helical" evidence="8">
    <location>
        <begin position="309"/>
        <end position="327"/>
    </location>
</feature>
<gene>
    <name evidence="9" type="primary">setC</name>
    <name evidence="9" type="ORF">NCTC13093_02170</name>
</gene>
<name>A0A2X0V8M6_9GAMM</name>
<keyword evidence="6 8" id="KW-1133">Transmembrane helix</keyword>
<dbReference type="InterPro" id="IPR036259">
    <property type="entry name" value="MFS_trans_sf"/>
</dbReference>
<dbReference type="GO" id="GO:0022857">
    <property type="term" value="F:transmembrane transporter activity"/>
    <property type="evidence" value="ECO:0007669"/>
    <property type="project" value="InterPro"/>
</dbReference>
<keyword evidence="3" id="KW-1003">Cell membrane</keyword>
<dbReference type="RefSeq" id="WP_113744784.1">
    <property type="nucleotide sequence ID" value="NZ_UAPV01000001.1"/>
</dbReference>
<organism evidence="9 10">
    <name type="scientific">Anaerobiospirillum thomasii</name>
    <dbReference type="NCBI Taxonomy" id="179995"/>
    <lineage>
        <taxon>Bacteria</taxon>
        <taxon>Pseudomonadati</taxon>
        <taxon>Pseudomonadota</taxon>
        <taxon>Gammaproteobacteria</taxon>
        <taxon>Aeromonadales</taxon>
        <taxon>Succinivibrionaceae</taxon>
        <taxon>Anaerobiospirillum</taxon>
    </lineage>
</organism>
<dbReference type="Gene3D" id="1.20.1250.20">
    <property type="entry name" value="MFS general substrate transporter like domains"/>
    <property type="match status" value="2"/>
</dbReference>
<dbReference type="PANTHER" id="PTHR23535">
    <property type="entry name" value="SUGAR EFFLUX TRANSPORTER A-RELATED"/>
    <property type="match status" value="1"/>
</dbReference>
<evidence type="ECO:0000256" key="7">
    <source>
        <dbReference type="ARBA" id="ARBA00023136"/>
    </source>
</evidence>
<feature type="transmembrane region" description="Helical" evidence="8">
    <location>
        <begin position="252"/>
        <end position="273"/>
    </location>
</feature>
<reference evidence="9 10" key="1">
    <citation type="submission" date="2018-06" db="EMBL/GenBank/DDBJ databases">
        <authorList>
            <consortium name="Pathogen Informatics"/>
            <person name="Doyle S."/>
        </authorList>
    </citation>
    <scope>NUCLEOTIDE SEQUENCE [LARGE SCALE GENOMIC DNA]</scope>
    <source>
        <strain evidence="9 10">NCTC13093</strain>
    </source>
</reference>
<evidence type="ECO:0000256" key="1">
    <source>
        <dbReference type="ARBA" id="ARBA00004651"/>
    </source>
</evidence>
<feature type="transmembrane region" description="Helical" evidence="8">
    <location>
        <begin position="143"/>
        <end position="164"/>
    </location>
</feature>
<evidence type="ECO:0000313" key="9">
    <source>
        <dbReference type="EMBL" id="SPT70749.1"/>
    </source>
</evidence>
<dbReference type="GO" id="GO:0005886">
    <property type="term" value="C:plasma membrane"/>
    <property type="evidence" value="ECO:0007669"/>
    <property type="project" value="UniProtKB-SubCell"/>
</dbReference>
<protein>
    <submittedName>
        <fullName evidence="9">Sugar efflux transporter C</fullName>
    </submittedName>
</protein>
<evidence type="ECO:0000256" key="4">
    <source>
        <dbReference type="ARBA" id="ARBA00022597"/>
    </source>
</evidence>
<dbReference type="PANTHER" id="PTHR23535:SF2">
    <property type="entry name" value="SUGAR EFFLUX TRANSPORTER A-RELATED"/>
    <property type="match status" value="1"/>
</dbReference>
<feature type="transmembrane region" description="Helical" evidence="8">
    <location>
        <begin position="12"/>
        <end position="38"/>
    </location>
</feature>